<proteinExistence type="predicted"/>
<dbReference type="EMBL" id="PNBA02000011">
    <property type="protein sequence ID" value="KAG6407544.1"/>
    <property type="molecule type" value="Genomic_DNA"/>
</dbReference>
<organism evidence="1">
    <name type="scientific">Salvia splendens</name>
    <name type="common">Scarlet sage</name>
    <dbReference type="NCBI Taxonomy" id="180675"/>
    <lineage>
        <taxon>Eukaryota</taxon>
        <taxon>Viridiplantae</taxon>
        <taxon>Streptophyta</taxon>
        <taxon>Embryophyta</taxon>
        <taxon>Tracheophyta</taxon>
        <taxon>Spermatophyta</taxon>
        <taxon>Magnoliopsida</taxon>
        <taxon>eudicotyledons</taxon>
        <taxon>Gunneridae</taxon>
        <taxon>Pentapetalae</taxon>
        <taxon>asterids</taxon>
        <taxon>lamiids</taxon>
        <taxon>Lamiales</taxon>
        <taxon>Lamiaceae</taxon>
        <taxon>Nepetoideae</taxon>
        <taxon>Mentheae</taxon>
        <taxon>Salviinae</taxon>
        <taxon>Salvia</taxon>
        <taxon>Salvia subgen. Calosphace</taxon>
        <taxon>core Calosphace</taxon>
    </lineage>
</organism>
<dbReference type="AlphaFoldDB" id="A0A8X8X7J0"/>
<reference evidence="1" key="2">
    <citation type="submission" date="2020-08" db="EMBL/GenBank/DDBJ databases">
        <title>Plant Genome Project.</title>
        <authorList>
            <person name="Zhang R.-G."/>
        </authorList>
    </citation>
    <scope>NUCLEOTIDE SEQUENCE</scope>
    <source>
        <strain evidence="1">Huo1</strain>
        <tissue evidence="1">Leaf</tissue>
    </source>
</reference>
<dbReference type="Pfam" id="PF07224">
    <property type="entry name" value="Chlorophyllase"/>
    <property type="match status" value="1"/>
</dbReference>
<dbReference type="Proteomes" id="UP000298416">
    <property type="component" value="Unassembled WGS sequence"/>
</dbReference>
<keyword evidence="2" id="KW-1185">Reference proteome</keyword>
<comment type="caution">
    <text evidence="1">The sequence shown here is derived from an EMBL/GenBank/DDBJ whole genome shotgun (WGS) entry which is preliminary data.</text>
</comment>
<evidence type="ECO:0000313" key="2">
    <source>
        <dbReference type="Proteomes" id="UP000298416"/>
    </source>
</evidence>
<dbReference type="PANTHER" id="PTHR33428">
    <property type="entry name" value="CHLOROPHYLLASE-2, CHLOROPLASTIC"/>
    <property type="match status" value="1"/>
</dbReference>
<accession>A0A8X8X7J0</accession>
<dbReference type="PANTHER" id="PTHR33428:SF10">
    <property type="entry name" value="CHLOROPHYLLASE-1"/>
    <property type="match status" value="1"/>
</dbReference>
<dbReference type="InterPro" id="IPR017395">
    <property type="entry name" value="Chlorophyllase-like"/>
</dbReference>
<dbReference type="GO" id="GO:0015996">
    <property type="term" value="P:chlorophyll catabolic process"/>
    <property type="evidence" value="ECO:0007669"/>
    <property type="project" value="TreeGrafter"/>
</dbReference>
<dbReference type="Gene3D" id="3.40.50.1820">
    <property type="entry name" value="alpha/beta hydrolase"/>
    <property type="match status" value="1"/>
</dbReference>
<evidence type="ECO:0008006" key="3">
    <source>
        <dbReference type="Google" id="ProtNLM"/>
    </source>
</evidence>
<gene>
    <name evidence="1" type="ORF">SASPL_130536</name>
</gene>
<reference evidence="1" key="1">
    <citation type="submission" date="2018-01" db="EMBL/GenBank/DDBJ databases">
        <authorList>
            <person name="Mao J.F."/>
        </authorList>
    </citation>
    <scope>NUCLEOTIDE SEQUENCE</scope>
    <source>
        <strain evidence="1">Huo1</strain>
        <tissue evidence="1">Leaf</tissue>
    </source>
</reference>
<dbReference type="SUPFAM" id="SSF53474">
    <property type="entry name" value="alpha/beta-Hydrolases"/>
    <property type="match status" value="1"/>
</dbReference>
<dbReference type="InterPro" id="IPR029058">
    <property type="entry name" value="AB_hydrolase_fold"/>
</dbReference>
<name>A0A8X8X7J0_SALSN</name>
<evidence type="ECO:0000313" key="1">
    <source>
        <dbReference type="EMBL" id="KAG6407544.1"/>
    </source>
</evidence>
<protein>
    <recommendedName>
        <fullName evidence="3">Chlorophyllase</fullName>
    </recommendedName>
</protein>
<sequence length="300" mass="32067">MKLQLGNEKSVFEAGNLAVKMMKVKKSDASRPPAELLVVAPEAQGRYPVVLFCHGYCTQTSWYSQLLCHISSHGYILVAPKLYQWLVICTKDQTKTASNVTKWLPEGLEACLAEGVKPDLSKTALMGHSRGGRTAFALALGHHHAFKALVGLDPVAGPTPPAWVEPRILSHVPRSLDVGMPVAVVGTGLGSRGKGGGFIPPLAPDGCNHSEFFNESRPPCCYFMAKEYGHCDVLDDEGMGLGMACRSGKGCKGKMRRGVGGVVVSFLHAYLGGDCRILDGVVAAPDVAPILLDPVIYVKE</sequence>
<dbReference type="GO" id="GO:0047746">
    <property type="term" value="F:chlorophyllase activity"/>
    <property type="evidence" value="ECO:0007669"/>
    <property type="project" value="TreeGrafter"/>
</dbReference>